<comment type="cofactor">
    <cofactor evidence="2">
        <name>Mn(2+)</name>
        <dbReference type="ChEBI" id="CHEBI:29035"/>
    </cofactor>
</comment>
<dbReference type="GO" id="GO:0004802">
    <property type="term" value="F:transketolase activity"/>
    <property type="evidence" value="ECO:0007669"/>
    <property type="project" value="UniProtKB-EC"/>
</dbReference>
<evidence type="ECO:0000259" key="15">
    <source>
        <dbReference type="SMART" id="SM00861"/>
    </source>
</evidence>
<dbReference type="Gene3D" id="3.40.50.920">
    <property type="match status" value="1"/>
</dbReference>
<evidence type="ECO:0000256" key="8">
    <source>
        <dbReference type="ARBA" id="ARBA00013152"/>
    </source>
</evidence>
<dbReference type="GO" id="GO:0005829">
    <property type="term" value="C:cytosol"/>
    <property type="evidence" value="ECO:0007669"/>
    <property type="project" value="TreeGrafter"/>
</dbReference>
<dbReference type="InterPro" id="IPR033247">
    <property type="entry name" value="Transketolase_fam"/>
</dbReference>
<keyword evidence="11" id="KW-0106">Calcium</keyword>
<dbReference type="InterPro" id="IPR020826">
    <property type="entry name" value="Transketolase_BS"/>
</dbReference>
<dbReference type="AlphaFoldDB" id="A0A6J6R4Q4"/>
<evidence type="ECO:0000313" key="19">
    <source>
        <dbReference type="EMBL" id="CAB4931608.1"/>
    </source>
</evidence>
<evidence type="ECO:0000256" key="2">
    <source>
        <dbReference type="ARBA" id="ARBA00001936"/>
    </source>
</evidence>
<dbReference type="InterPro" id="IPR005478">
    <property type="entry name" value="Transketolase_bac-like"/>
</dbReference>
<comment type="cofactor">
    <cofactor evidence="5">
        <name>thiamine diphosphate</name>
        <dbReference type="ChEBI" id="CHEBI:58937"/>
    </cofactor>
</comment>
<dbReference type="CDD" id="cd02012">
    <property type="entry name" value="TPP_TK"/>
    <property type="match status" value="1"/>
</dbReference>
<evidence type="ECO:0000256" key="3">
    <source>
        <dbReference type="ARBA" id="ARBA00001941"/>
    </source>
</evidence>
<dbReference type="InterPro" id="IPR009014">
    <property type="entry name" value="Transketo_C/PFOR_II"/>
</dbReference>
<evidence type="ECO:0000256" key="5">
    <source>
        <dbReference type="ARBA" id="ARBA00001964"/>
    </source>
</evidence>
<evidence type="ECO:0000256" key="1">
    <source>
        <dbReference type="ARBA" id="ARBA00001913"/>
    </source>
</evidence>
<comment type="cofactor">
    <cofactor evidence="3">
        <name>Co(2+)</name>
        <dbReference type="ChEBI" id="CHEBI:48828"/>
    </cofactor>
</comment>
<evidence type="ECO:0000313" key="18">
    <source>
        <dbReference type="EMBL" id="CAB4831358.1"/>
    </source>
</evidence>
<protein>
    <recommendedName>
        <fullName evidence="8">transketolase</fullName>
        <ecNumber evidence="8">2.2.1.1</ecNumber>
    </recommendedName>
</protein>
<dbReference type="GO" id="GO:0006098">
    <property type="term" value="P:pentose-phosphate shunt"/>
    <property type="evidence" value="ECO:0007669"/>
    <property type="project" value="TreeGrafter"/>
</dbReference>
<dbReference type="InterPro" id="IPR005475">
    <property type="entry name" value="Transketolase-like_Pyr-bd"/>
</dbReference>
<keyword evidence="10" id="KW-0479">Metal-binding</keyword>
<feature type="domain" description="Transketolase-like pyrimidine-binding" evidence="15">
    <location>
        <begin position="352"/>
        <end position="522"/>
    </location>
</feature>
<evidence type="ECO:0000256" key="4">
    <source>
        <dbReference type="ARBA" id="ARBA00001946"/>
    </source>
</evidence>
<evidence type="ECO:0000256" key="12">
    <source>
        <dbReference type="ARBA" id="ARBA00022842"/>
    </source>
</evidence>
<evidence type="ECO:0000256" key="7">
    <source>
        <dbReference type="ARBA" id="ARBA00011738"/>
    </source>
</evidence>
<sequence>MSNTLTPELDRQAIALIRGFAMDAPLYAKSGHQGTAMALAPLAHTIYSRVLRHDPTDPQWVDRDRFILSGGHASMLQYALLYLAGYGLELDDIKAFRQWGSATPGHPEVGHTAGVEVTTGPLGQGFANAVGMALAERRLRGTFGADVVDHRTYVIVGDGCLMEGVSHEAASLAGHQHLGGLICVYDDNHITIDGDTSLAYSDDVGARFQAYGWHVEYLGECGEDCDALEAALQRAASISDQPSLLILRSHIGYPSPDHTDRHEAHGNPFTAEQVARTKDVMGIPDEPFWAPAELVAAYRSHCATRGAAARGAWQQRFDTSNLDRIVWDATWGVTGVDGWEAALPVFEQGDKIATRVAIEKAFNASLESVPALMAGAADLTGNTGTKLTAQISSTPATPAGRQVYYGVREHGMGSAMVGMALHGGVLPAGGTFLVFLDYMRPPVRLAALSSAKVVFVFTHDSVGVGEDGPTHQPVEHIATLRAIPGLQVIRPADANETVAAWRAAVAHSGPTALVLSRQNLTVCTDGSAVNRGAAIVRDAPDPKVVLLATGSEVSLCVEAAAELTAAGIAARVVSIPSWDRFEAQAAAYRDDVLPAGIPVLSVEAGVTFGWAKYADDSIGIDRFGASAPGGVVLEKLGINVPNVVARAAALAHKEG</sequence>
<evidence type="ECO:0000256" key="6">
    <source>
        <dbReference type="ARBA" id="ARBA00007131"/>
    </source>
</evidence>
<dbReference type="PANTHER" id="PTHR43522">
    <property type="entry name" value="TRANSKETOLASE"/>
    <property type="match status" value="1"/>
</dbReference>
<comment type="similarity">
    <text evidence="6">Belongs to the transketolase family.</text>
</comment>
<dbReference type="Gene3D" id="3.40.50.970">
    <property type="match status" value="2"/>
</dbReference>
<dbReference type="CDD" id="cd07033">
    <property type="entry name" value="TPP_PYR_DXS_TK_like"/>
    <property type="match status" value="1"/>
</dbReference>
<dbReference type="FunFam" id="3.40.50.970:FF:000045">
    <property type="entry name" value="Transketolase"/>
    <property type="match status" value="1"/>
</dbReference>
<dbReference type="EMBL" id="CAEZYF010000005">
    <property type="protein sequence ID" value="CAB4717986.1"/>
    <property type="molecule type" value="Genomic_DNA"/>
</dbReference>
<reference evidence="17" key="1">
    <citation type="submission" date="2020-05" db="EMBL/GenBank/DDBJ databases">
        <authorList>
            <person name="Chiriac C."/>
            <person name="Salcher M."/>
            <person name="Ghai R."/>
            <person name="Kavagutti S V."/>
        </authorList>
    </citation>
    <scope>NUCLEOTIDE SEQUENCE</scope>
</reference>
<proteinExistence type="inferred from homology"/>
<dbReference type="InterPro" id="IPR029061">
    <property type="entry name" value="THDP-binding"/>
</dbReference>
<dbReference type="GO" id="GO:0046872">
    <property type="term" value="F:metal ion binding"/>
    <property type="evidence" value="ECO:0007669"/>
    <property type="project" value="UniProtKB-KW"/>
</dbReference>
<keyword evidence="9" id="KW-0808">Transferase</keyword>
<dbReference type="NCBIfam" id="TIGR00232">
    <property type="entry name" value="tktlase_bact"/>
    <property type="match status" value="1"/>
</dbReference>
<dbReference type="SUPFAM" id="SSF52922">
    <property type="entry name" value="TK C-terminal domain-like"/>
    <property type="match status" value="1"/>
</dbReference>
<dbReference type="SUPFAM" id="SSF52518">
    <property type="entry name" value="Thiamin diphosphate-binding fold (THDP-binding)"/>
    <property type="match status" value="2"/>
</dbReference>
<name>A0A6J6R4Q4_9ZZZZ</name>
<evidence type="ECO:0000313" key="16">
    <source>
        <dbReference type="EMBL" id="CAB4363722.1"/>
    </source>
</evidence>
<dbReference type="EC" id="2.2.1.1" evidence="8"/>
<evidence type="ECO:0000256" key="11">
    <source>
        <dbReference type="ARBA" id="ARBA00022837"/>
    </source>
</evidence>
<evidence type="ECO:0000256" key="13">
    <source>
        <dbReference type="ARBA" id="ARBA00023052"/>
    </source>
</evidence>
<dbReference type="PANTHER" id="PTHR43522:SF2">
    <property type="entry name" value="TRANSKETOLASE 1-RELATED"/>
    <property type="match status" value="1"/>
</dbReference>
<comment type="catalytic activity">
    <reaction evidence="14">
        <text>D-sedoheptulose 7-phosphate + D-glyceraldehyde 3-phosphate = aldehydo-D-ribose 5-phosphate + D-xylulose 5-phosphate</text>
        <dbReference type="Rhea" id="RHEA:10508"/>
        <dbReference type="ChEBI" id="CHEBI:57483"/>
        <dbReference type="ChEBI" id="CHEBI:57737"/>
        <dbReference type="ChEBI" id="CHEBI:58273"/>
        <dbReference type="ChEBI" id="CHEBI:59776"/>
        <dbReference type="EC" id="2.2.1.1"/>
    </reaction>
</comment>
<dbReference type="Pfam" id="PF00456">
    <property type="entry name" value="Transketolase_N"/>
    <property type="match status" value="1"/>
</dbReference>
<dbReference type="FunFam" id="3.40.50.920:FF:000003">
    <property type="entry name" value="Transketolase"/>
    <property type="match status" value="1"/>
</dbReference>
<organism evidence="17">
    <name type="scientific">freshwater metagenome</name>
    <dbReference type="NCBI Taxonomy" id="449393"/>
    <lineage>
        <taxon>unclassified sequences</taxon>
        <taxon>metagenomes</taxon>
        <taxon>ecological metagenomes</taxon>
    </lineage>
</organism>
<dbReference type="InterPro" id="IPR005474">
    <property type="entry name" value="Transketolase_N"/>
</dbReference>
<evidence type="ECO:0000256" key="9">
    <source>
        <dbReference type="ARBA" id="ARBA00022679"/>
    </source>
</evidence>
<evidence type="ECO:0000256" key="14">
    <source>
        <dbReference type="ARBA" id="ARBA00049473"/>
    </source>
</evidence>
<dbReference type="Pfam" id="PF02779">
    <property type="entry name" value="Transket_pyr"/>
    <property type="match status" value="1"/>
</dbReference>
<dbReference type="InterPro" id="IPR055152">
    <property type="entry name" value="Transketolase-like_C_2"/>
</dbReference>
<keyword evidence="13" id="KW-0786">Thiamine pyrophosphate</keyword>
<dbReference type="PROSITE" id="PS00802">
    <property type="entry name" value="TRANSKETOLASE_2"/>
    <property type="match status" value="1"/>
</dbReference>
<dbReference type="EMBL" id="CAFBMT010000007">
    <property type="protein sequence ID" value="CAB4931608.1"/>
    <property type="molecule type" value="Genomic_DNA"/>
</dbReference>
<evidence type="ECO:0000256" key="10">
    <source>
        <dbReference type="ARBA" id="ARBA00022723"/>
    </source>
</evidence>
<dbReference type="SMART" id="SM00861">
    <property type="entry name" value="Transket_pyr"/>
    <property type="match status" value="1"/>
</dbReference>
<dbReference type="Pfam" id="PF22613">
    <property type="entry name" value="Transketolase_C_1"/>
    <property type="match status" value="1"/>
</dbReference>
<dbReference type="FunFam" id="3.40.50.970:FF:000004">
    <property type="entry name" value="Transketolase"/>
    <property type="match status" value="1"/>
</dbReference>
<comment type="cofactor">
    <cofactor evidence="1">
        <name>Ca(2+)</name>
        <dbReference type="ChEBI" id="CHEBI:29108"/>
    </cofactor>
</comment>
<keyword evidence="12" id="KW-0460">Magnesium</keyword>
<gene>
    <name evidence="17" type="ORF">UFOPK2656_01108</name>
    <name evidence="18" type="ORF">UFOPK3099_02121</name>
    <name evidence="19" type="ORF">UFOPK3651_01516</name>
    <name evidence="16" type="ORF">UFOPK4189_01497</name>
</gene>
<accession>A0A6J6R4Q4</accession>
<evidence type="ECO:0000313" key="17">
    <source>
        <dbReference type="EMBL" id="CAB4717986.1"/>
    </source>
</evidence>
<comment type="subunit">
    <text evidence="7">Homodimer.</text>
</comment>
<dbReference type="EMBL" id="CAESGF010000007">
    <property type="protein sequence ID" value="CAB4363722.1"/>
    <property type="molecule type" value="Genomic_DNA"/>
</dbReference>
<comment type="cofactor">
    <cofactor evidence="4">
        <name>Mg(2+)</name>
        <dbReference type="ChEBI" id="CHEBI:18420"/>
    </cofactor>
</comment>
<dbReference type="EMBL" id="CAFAAV010000191">
    <property type="protein sequence ID" value="CAB4831358.1"/>
    <property type="molecule type" value="Genomic_DNA"/>
</dbReference>